<organism evidence="2 3">
    <name type="scientific">Candidatus Kaiserbacteria bacterium GW2011_GWC2_49_12</name>
    <dbReference type="NCBI Taxonomy" id="1618675"/>
    <lineage>
        <taxon>Bacteria</taxon>
        <taxon>Candidatus Kaiseribacteriota</taxon>
    </lineage>
</organism>
<gene>
    <name evidence="2" type="ORF">UY39_C0035G0001</name>
</gene>
<feature type="domain" description="RNHCP" evidence="1">
    <location>
        <begin position="32"/>
        <end position="114"/>
    </location>
</feature>
<evidence type="ECO:0000259" key="1">
    <source>
        <dbReference type="Pfam" id="PF12647"/>
    </source>
</evidence>
<accession>A0A0G1VJP9</accession>
<dbReference type="AlphaFoldDB" id="A0A0G1VJP9"/>
<sequence length="123" mass="14085">MYGVYRRSFDRENRVGSRTIDRMTKKFQRRIEDFDCGNCGALVKGDGYTNHCPKCLWSKHVDVNPGDRVADCGALMEPVALEGASPEYTLVHRCVRCRHEKRNKLDAQDDMDAVMLIIAHPQK</sequence>
<dbReference type="InterPro" id="IPR024439">
    <property type="entry name" value="RNHCP"/>
</dbReference>
<protein>
    <recommendedName>
        <fullName evidence="1">RNHCP domain-containing protein</fullName>
    </recommendedName>
</protein>
<comment type="caution">
    <text evidence="2">The sequence shown here is derived from an EMBL/GenBank/DDBJ whole genome shotgun (WGS) entry which is preliminary data.</text>
</comment>
<dbReference type="EMBL" id="LCPV01000035">
    <property type="protein sequence ID" value="KKW06465.1"/>
    <property type="molecule type" value="Genomic_DNA"/>
</dbReference>
<dbReference type="Pfam" id="PF12647">
    <property type="entry name" value="RNHCP"/>
    <property type="match status" value="1"/>
</dbReference>
<dbReference type="Proteomes" id="UP000034589">
    <property type="component" value="Unassembled WGS sequence"/>
</dbReference>
<dbReference type="PATRIC" id="fig|1618675.3.peg.476"/>
<proteinExistence type="predicted"/>
<name>A0A0G1VJP9_9BACT</name>
<evidence type="ECO:0000313" key="3">
    <source>
        <dbReference type="Proteomes" id="UP000034589"/>
    </source>
</evidence>
<reference evidence="2 3" key="1">
    <citation type="journal article" date="2015" name="Nature">
        <title>rRNA introns, odd ribosomes, and small enigmatic genomes across a large radiation of phyla.</title>
        <authorList>
            <person name="Brown C.T."/>
            <person name="Hug L.A."/>
            <person name="Thomas B.C."/>
            <person name="Sharon I."/>
            <person name="Castelle C.J."/>
            <person name="Singh A."/>
            <person name="Wilkins M.J."/>
            <person name="Williams K.H."/>
            <person name="Banfield J.F."/>
        </authorList>
    </citation>
    <scope>NUCLEOTIDE SEQUENCE [LARGE SCALE GENOMIC DNA]</scope>
</reference>
<evidence type="ECO:0000313" key="2">
    <source>
        <dbReference type="EMBL" id="KKW06465.1"/>
    </source>
</evidence>